<keyword evidence="15" id="KW-0675">Receptor</keyword>
<evidence type="ECO:0000313" key="17">
    <source>
        <dbReference type="Proteomes" id="UP000464675"/>
    </source>
</evidence>
<evidence type="ECO:0000256" key="2">
    <source>
        <dbReference type="ARBA" id="ARBA00022448"/>
    </source>
</evidence>
<feature type="domain" description="TonB-dependent receptor plug" evidence="14">
    <location>
        <begin position="54"/>
        <end position="166"/>
    </location>
</feature>
<dbReference type="Pfam" id="PF07715">
    <property type="entry name" value="Plug"/>
    <property type="match status" value="1"/>
</dbReference>
<evidence type="ECO:0000256" key="5">
    <source>
        <dbReference type="ARBA" id="ARBA00022692"/>
    </source>
</evidence>
<reference evidence="16 17" key="1">
    <citation type="submission" date="2020-01" db="EMBL/GenBank/DDBJ databases">
        <title>The possibility of degradation of plastic by Microbulbifer hydrolyticus IRE-31.</title>
        <authorList>
            <person name="Liu L."/>
        </authorList>
    </citation>
    <scope>NUCLEOTIDE SEQUENCE [LARGE SCALE GENOMIC DNA]</scope>
    <source>
        <strain evidence="16 17">IRE-31</strain>
    </source>
</reference>
<dbReference type="Pfam" id="PF00593">
    <property type="entry name" value="TonB_dep_Rec_b-barrel"/>
    <property type="match status" value="1"/>
</dbReference>
<evidence type="ECO:0000313" key="16">
    <source>
        <dbReference type="EMBL" id="QHQ39328.1"/>
    </source>
</evidence>
<keyword evidence="17" id="KW-1185">Reference proteome</keyword>
<keyword evidence="7" id="KW-0406">Ion transport</keyword>
<dbReference type="InterPro" id="IPR039426">
    <property type="entry name" value="TonB-dep_rcpt-like"/>
</dbReference>
<dbReference type="SUPFAM" id="SSF56935">
    <property type="entry name" value="Porins"/>
    <property type="match status" value="1"/>
</dbReference>
<name>A0A6P1T948_9GAMM</name>
<dbReference type="GO" id="GO:0009279">
    <property type="term" value="C:cell outer membrane"/>
    <property type="evidence" value="ECO:0007669"/>
    <property type="project" value="UniProtKB-SubCell"/>
</dbReference>
<comment type="similarity">
    <text evidence="11 12">Belongs to the TonB-dependent receptor family.</text>
</comment>
<evidence type="ECO:0000256" key="1">
    <source>
        <dbReference type="ARBA" id="ARBA00004571"/>
    </source>
</evidence>
<dbReference type="Gene3D" id="2.40.170.20">
    <property type="entry name" value="TonB-dependent receptor, beta-barrel domain"/>
    <property type="match status" value="2"/>
</dbReference>
<dbReference type="EMBL" id="CP047491">
    <property type="protein sequence ID" value="QHQ39328.1"/>
    <property type="molecule type" value="Genomic_DNA"/>
</dbReference>
<dbReference type="InterPro" id="IPR012910">
    <property type="entry name" value="Plug_dom"/>
</dbReference>
<keyword evidence="8 12" id="KW-0798">TonB box</keyword>
<evidence type="ECO:0000256" key="10">
    <source>
        <dbReference type="ARBA" id="ARBA00023237"/>
    </source>
</evidence>
<feature type="domain" description="TonB-dependent receptor-like beta-barrel" evidence="13">
    <location>
        <begin position="358"/>
        <end position="823"/>
    </location>
</feature>
<reference evidence="15 18" key="2">
    <citation type="submission" date="2020-08" db="EMBL/GenBank/DDBJ databases">
        <title>Genomic Encyclopedia of Type Strains, Phase IV (KMG-IV): sequencing the most valuable type-strain genomes for metagenomic binning, comparative biology and taxonomic classification.</title>
        <authorList>
            <person name="Goeker M."/>
        </authorList>
    </citation>
    <scope>NUCLEOTIDE SEQUENCE [LARGE SCALE GENOMIC DNA]</scope>
    <source>
        <strain evidence="15 18">DSM 11525</strain>
    </source>
</reference>
<dbReference type="PANTHER" id="PTHR32552:SF81">
    <property type="entry name" value="TONB-DEPENDENT OUTER MEMBRANE RECEPTOR"/>
    <property type="match status" value="1"/>
</dbReference>
<keyword evidence="6" id="KW-0408">Iron</keyword>
<dbReference type="PROSITE" id="PS52016">
    <property type="entry name" value="TONB_DEPENDENT_REC_3"/>
    <property type="match status" value="1"/>
</dbReference>
<protein>
    <submittedName>
        <fullName evidence="15">Outer membrane receptor protein involved in Fe transport</fullName>
    </submittedName>
    <submittedName>
        <fullName evidence="16">TonB-dependent receptor</fullName>
    </submittedName>
</protein>
<dbReference type="InterPro" id="IPR000531">
    <property type="entry name" value="Beta-barrel_TonB"/>
</dbReference>
<evidence type="ECO:0000256" key="11">
    <source>
        <dbReference type="PROSITE-ProRule" id="PRU01360"/>
    </source>
</evidence>
<keyword evidence="4" id="KW-0410">Iron transport</keyword>
<evidence type="ECO:0000256" key="7">
    <source>
        <dbReference type="ARBA" id="ARBA00023065"/>
    </source>
</evidence>
<dbReference type="OrthoDB" id="9758929at2"/>
<evidence type="ECO:0000313" key="15">
    <source>
        <dbReference type="EMBL" id="MBB5210157.1"/>
    </source>
</evidence>
<dbReference type="InterPro" id="IPR036942">
    <property type="entry name" value="Beta-barrel_TonB_sf"/>
</dbReference>
<keyword evidence="3 11" id="KW-1134">Transmembrane beta strand</keyword>
<evidence type="ECO:0000256" key="8">
    <source>
        <dbReference type="ARBA" id="ARBA00023077"/>
    </source>
</evidence>
<accession>A0A6P1T948</accession>
<dbReference type="EMBL" id="JACHHR010000001">
    <property type="protein sequence ID" value="MBB5210157.1"/>
    <property type="molecule type" value="Genomic_DNA"/>
</dbReference>
<organism evidence="15 18">
    <name type="scientific">Microbulbifer hydrolyticus</name>
    <dbReference type="NCBI Taxonomy" id="48074"/>
    <lineage>
        <taxon>Bacteria</taxon>
        <taxon>Pseudomonadati</taxon>
        <taxon>Pseudomonadota</taxon>
        <taxon>Gammaproteobacteria</taxon>
        <taxon>Cellvibrionales</taxon>
        <taxon>Microbulbiferaceae</taxon>
        <taxon>Microbulbifer</taxon>
    </lineage>
</organism>
<proteinExistence type="inferred from homology"/>
<dbReference type="AlphaFoldDB" id="A0A6P1T948"/>
<dbReference type="Proteomes" id="UP000563601">
    <property type="component" value="Unassembled WGS sequence"/>
</dbReference>
<dbReference type="RefSeq" id="WP_161858650.1">
    <property type="nucleotide sequence ID" value="NZ_CP047491.1"/>
</dbReference>
<sequence length="869" mass="94421">MFNRNQISIAVAAVVSVQGAVAQSEHNREVHALRGGDFAIEEVMVTARKREESLQTVPVAVDVLTSVQLEEKGIAGLEGVARYTPGLDFETGLMPNDTRISLRGLSNTRGRSNVALLIDGVDVSSESLTTGGSGNGPNLDLFDLERVEVVKGPQSAVYGRSAFSGAVNYVTKRPGDTAESRVAMDLTEHGYNKLQAGGSMPIVPGVLAASLNLARTEFDGYYQNPNTGGDLGTIDSDGVAVAVNWTPTEKFSAYMRGEYSEAEYSQRPNVQRQAILHTGSSPYDFTLLGSVSPNAEKRAIAGTGTTAADCATTAAYQYMVSAPGTPACGAVLVGELGSADESEIDLSPNPLTGKDFPGTEVRGARASLELNYKADAFEFLSLTGVNYNDSRTQSDFDRTNFTVESLGPGSGMFVPPGFPGEYTQYGVNSNSDTSFDVEQLSQEFRLTGTAGKVDWLASALYWAESMDTVMNQQWWLRDGVSKEFWDAYLDQWMGGFGLVDHRTTPVPLPIPMSRDTDHVSVAFSLNYNFTDNWRLTAEGRYLEEDIKYGSIPLSTQFNGLMGVPVLDPVTFMPTEPEAQTYSRTDSAFVPRVGLDWQAMDSLMVYASYSEGFKPGGMSTADGNGDISVGEYEPEELSVYEAGFKSNLLSNRLQLNGAAYLYDYTNQQISHFVTDPQSGMSNAAVANAGESELRGMELSAIYRPSANWTFVANYVLSDTEVVDFTIAEHGRAGTLDKLWTQTADGDYSGTQFLNSAKHAGLLSIRYDGEFANGAGYFTELVGTYESERYLDRGNNAWLPAYWLMDFQGGVSFDSLDLVFYVNNLLDDDKVKFGLNNVDYGFLPGGATTPQTIELILPEPRTAGLRVSYKF</sequence>
<evidence type="ECO:0000256" key="12">
    <source>
        <dbReference type="RuleBase" id="RU003357"/>
    </source>
</evidence>
<evidence type="ECO:0000256" key="9">
    <source>
        <dbReference type="ARBA" id="ARBA00023136"/>
    </source>
</evidence>
<evidence type="ECO:0000256" key="4">
    <source>
        <dbReference type="ARBA" id="ARBA00022496"/>
    </source>
</evidence>
<evidence type="ECO:0000313" key="18">
    <source>
        <dbReference type="Proteomes" id="UP000563601"/>
    </source>
</evidence>
<comment type="subcellular location">
    <subcellularLocation>
        <location evidence="1 11">Cell outer membrane</location>
        <topology evidence="1 11">Multi-pass membrane protein</topology>
    </subcellularLocation>
</comment>
<evidence type="ECO:0000256" key="3">
    <source>
        <dbReference type="ARBA" id="ARBA00022452"/>
    </source>
</evidence>
<evidence type="ECO:0000256" key="6">
    <source>
        <dbReference type="ARBA" id="ARBA00023004"/>
    </source>
</evidence>
<keyword evidence="10 11" id="KW-0998">Cell outer membrane</keyword>
<dbReference type="PANTHER" id="PTHR32552">
    <property type="entry name" value="FERRICHROME IRON RECEPTOR-RELATED"/>
    <property type="match status" value="1"/>
</dbReference>
<evidence type="ECO:0000259" key="14">
    <source>
        <dbReference type="Pfam" id="PF07715"/>
    </source>
</evidence>
<evidence type="ECO:0000259" key="13">
    <source>
        <dbReference type="Pfam" id="PF00593"/>
    </source>
</evidence>
<dbReference type="GO" id="GO:0006826">
    <property type="term" value="P:iron ion transport"/>
    <property type="evidence" value="ECO:0007669"/>
    <property type="project" value="UniProtKB-KW"/>
</dbReference>
<keyword evidence="5 11" id="KW-0812">Transmembrane</keyword>
<dbReference type="Proteomes" id="UP000464675">
    <property type="component" value="Chromosome"/>
</dbReference>
<gene>
    <name evidence="16" type="ORF">GTQ55_10240</name>
    <name evidence="15" type="ORF">HNQ53_000345</name>
</gene>
<keyword evidence="2 11" id="KW-0813">Transport</keyword>
<keyword evidence="9 11" id="KW-0472">Membrane</keyword>